<sequence>MRRFLISLSGARPEILRRCPSERAKYEGIGGAVLTTSVLAALSMWFAMYSALGVHPLLAAPIALAWGAAILSLDRWLVTSIPAEGPRLKFAIPRIIMAVILGAVVSTPLVLQIFKSEIDAQIVEMKQARSNEFTAEQRTGEVGRQVAALQQQVDKLQEVVRSRGDVPLDPAADPEIRTLERQRDQQQKVAKEHYDEWQCQLYGGEGCPRRGDGPLASESERAFKKAQGQVAGLNGQIEDRKKELAADSEAAKSTRLQQATAELPKVQQQLADARERQRTLQSQFDSENAETNGLLIRLEALGEVSRNDSTLAGARILLFLFFLLIECLPVAVKLMMKPGNYDRILGLEIKREMREARAGARPGAGGIDFGAARPPSTQAIWARKDEERGGDEPDDLLDEPGDRPTAHFEPSAPSAPTGTGPQPAAASDDEAIRRIADTRTIVDARADPARDSDGQPLYDDDDY</sequence>
<evidence type="ECO:0000313" key="5">
    <source>
        <dbReference type="Proteomes" id="UP001596972"/>
    </source>
</evidence>
<keyword evidence="3" id="KW-1133">Transmembrane helix</keyword>
<dbReference type="InterPro" id="IPR025519">
    <property type="entry name" value="DUF4407"/>
</dbReference>
<feature type="transmembrane region" description="Helical" evidence="3">
    <location>
        <begin position="54"/>
        <end position="74"/>
    </location>
</feature>
<keyword evidence="5" id="KW-1185">Reference proteome</keyword>
<organism evidence="4 5">
    <name type="scientific">Actinomadura sediminis</name>
    <dbReference type="NCBI Taxonomy" id="1038904"/>
    <lineage>
        <taxon>Bacteria</taxon>
        <taxon>Bacillati</taxon>
        <taxon>Actinomycetota</taxon>
        <taxon>Actinomycetes</taxon>
        <taxon>Streptosporangiales</taxon>
        <taxon>Thermomonosporaceae</taxon>
        <taxon>Actinomadura</taxon>
    </lineage>
</organism>
<keyword evidence="3" id="KW-0812">Transmembrane</keyword>
<dbReference type="RefSeq" id="WP_378296693.1">
    <property type="nucleotide sequence ID" value="NZ_JBHTJA010000005.1"/>
</dbReference>
<dbReference type="Proteomes" id="UP001596972">
    <property type="component" value="Unassembled WGS sequence"/>
</dbReference>
<comment type="caution">
    <text evidence="4">The sequence shown here is derived from an EMBL/GenBank/DDBJ whole genome shotgun (WGS) entry which is preliminary data.</text>
</comment>
<reference evidence="5" key="1">
    <citation type="journal article" date="2019" name="Int. J. Syst. Evol. Microbiol.">
        <title>The Global Catalogue of Microorganisms (GCM) 10K type strain sequencing project: providing services to taxonomists for standard genome sequencing and annotation.</title>
        <authorList>
            <consortium name="The Broad Institute Genomics Platform"/>
            <consortium name="The Broad Institute Genome Sequencing Center for Infectious Disease"/>
            <person name="Wu L."/>
            <person name="Ma J."/>
        </authorList>
    </citation>
    <scope>NUCLEOTIDE SEQUENCE [LARGE SCALE GENOMIC DNA]</scope>
    <source>
        <strain evidence="5">JCM 31202</strain>
    </source>
</reference>
<feature type="transmembrane region" description="Helical" evidence="3">
    <location>
        <begin position="95"/>
        <end position="114"/>
    </location>
</feature>
<dbReference type="Pfam" id="PF14362">
    <property type="entry name" value="DUF4407"/>
    <property type="match status" value="1"/>
</dbReference>
<evidence type="ECO:0000256" key="2">
    <source>
        <dbReference type="SAM" id="MobiDB-lite"/>
    </source>
</evidence>
<dbReference type="EMBL" id="JBHTJA010000005">
    <property type="protein sequence ID" value="MFD0899801.1"/>
    <property type="molecule type" value="Genomic_DNA"/>
</dbReference>
<protein>
    <submittedName>
        <fullName evidence="4">DUF4407 domain-containing protein</fullName>
    </submittedName>
</protein>
<evidence type="ECO:0000313" key="4">
    <source>
        <dbReference type="EMBL" id="MFD0899801.1"/>
    </source>
</evidence>
<feature type="transmembrane region" description="Helical" evidence="3">
    <location>
        <begin position="26"/>
        <end position="48"/>
    </location>
</feature>
<keyword evidence="1" id="KW-0175">Coiled coil</keyword>
<feature type="coiled-coil region" evidence="1">
    <location>
        <begin position="256"/>
        <end position="290"/>
    </location>
</feature>
<gene>
    <name evidence="4" type="ORF">ACFQ11_05320</name>
</gene>
<feature type="compositionally biased region" description="Low complexity" evidence="2">
    <location>
        <begin position="412"/>
        <end position="426"/>
    </location>
</feature>
<feature type="compositionally biased region" description="Basic and acidic residues" evidence="2">
    <location>
        <begin position="430"/>
        <end position="453"/>
    </location>
</feature>
<keyword evidence="3" id="KW-0472">Membrane</keyword>
<evidence type="ECO:0000256" key="3">
    <source>
        <dbReference type="SAM" id="Phobius"/>
    </source>
</evidence>
<name>A0ABW3EHK8_9ACTN</name>
<evidence type="ECO:0000256" key="1">
    <source>
        <dbReference type="SAM" id="Coils"/>
    </source>
</evidence>
<proteinExistence type="predicted"/>
<accession>A0ABW3EHK8</accession>
<feature type="region of interest" description="Disordered" evidence="2">
    <location>
        <begin position="384"/>
        <end position="463"/>
    </location>
</feature>